<proteinExistence type="predicted"/>
<dbReference type="EMBL" id="ML992685">
    <property type="protein sequence ID" value="KAF2209665.1"/>
    <property type="molecule type" value="Genomic_DNA"/>
</dbReference>
<feature type="compositionally biased region" description="Basic residues" evidence="1">
    <location>
        <begin position="539"/>
        <end position="554"/>
    </location>
</feature>
<feature type="region of interest" description="Disordered" evidence="1">
    <location>
        <begin position="517"/>
        <end position="564"/>
    </location>
</feature>
<reference evidence="3" key="1">
    <citation type="journal article" date="2020" name="Stud. Mycol.">
        <title>101 Dothideomycetes genomes: a test case for predicting lifestyles and emergence of pathogens.</title>
        <authorList>
            <person name="Haridas S."/>
            <person name="Albert R."/>
            <person name="Binder M."/>
            <person name="Bloem J."/>
            <person name="Labutti K."/>
            <person name="Salamov A."/>
            <person name="Andreopoulos B."/>
            <person name="Baker S."/>
            <person name="Barry K."/>
            <person name="Bills G."/>
            <person name="Bluhm B."/>
            <person name="Cannon C."/>
            <person name="Castanera R."/>
            <person name="Culley D."/>
            <person name="Daum C."/>
            <person name="Ezra D."/>
            <person name="Gonzalez J."/>
            <person name="Henrissat B."/>
            <person name="Kuo A."/>
            <person name="Liang C."/>
            <person name="Lipzen A."/>
            <person name="Lutzoni F."/>
            <person name="Magnuson J."/>
            <person name="Mondo S."/>
            <person name="Nolan M."/>
            <person name="Ohm R."/>
            <person name="Pangilinan J."/>
            <person name="Park H.-J."/>
            <person name="Ramirez L."/>
            <person name="Alfaro M."/>
            <person name="Sun H."/>
            <person name="Tritt A."/>
            <person name="Yoshinaga Y."/>
            <person name="Zwiers L.-H."/>
            <person name="Turgeon B."/>
            <person name="Goodwin S."/>
            <person name="Spatafora J."/>
            <person name="Crous P."/>
            <person name="Grigoriev I."/>
        </authorList>
    </citation>
    <scope>NUCLEOTIDE SEQUENCE</scope>
    <source>
        <strain evidence="3">SCOH1-5</strain>
    </source>
</reference>
<dbReference type="SUPFAM" id="SSF82199">
    <property type="entry name" value="SET domain"/>
    <property type="match status" value="1"/>
</dbReference>
<feature type="compositionally biased region" description="Basic and acidic residues" evidence="1">
    <location>
        <begin position="529"/>
        <end position="538"/>
    </location>
</feature>
<dbReference type="PANTHER" id="PTHR12197:SF273">
    <property type="entry name" value="MYND-TYPE ZINC FINGER PROTEIN SAMB"/>
    <property type="match status" value="1"/>
</dbReference>
<dbReference type="InterPro" id="IPR001214">
    <property type="entry name" value="SET_dom"/>
</dbReference>
<sequence length="564" mass="64226">MDNPFDPAQWQPTRSYETWEKKYSEAEIRQLGAILICDTKEIISKPHDAKAWIKRGYTLHLLRYPELAVGDGFKAVKLCRDVVEVLQGNTKPNFRLGVNMGFWMRHEDEDEDGCGVVDDEVGWEGDEDNEQYSAVLREDFYAIDLDEEHDLQAAKFAALLAEAEKIVLDNLDYAPNREEGVYSPRPYPWMKEEHLARTDQTLLEIEQEFRDAHKNRSGTFDDLTCLPQRHAFGFGVGPNHGRDVIGVFAQRDLDQNELVLIDKSRLWGCAGPGAKESSLNANRGRSSNLYGGVGCIDELHPNDKDDAVEHDLRWIRDCTGAEAPHVILMARCLLACVQDKIPNPLDHTLIARLTPHYDTNLRKIFCLDKDISILNSTLARLGIDIFANHNFDTWVLFTLEARVANNAWSDPQVACLSPLFALINHSCDPNLSWRSLSDHRTLILEAKRAIKKGEQLSIEYDAFQHHKPLEERREKLRRWLSEDCVCTRCVREANAEAEASHVETSGGKVEVMPSWMDERPAELPEDGVEEGKWEGLWKEKKHRGGRGRGGKRRGRQDSLSPRIA</sequence>
<evidence type="ECO:0000259" key="2">
    <source>
        <dbReference type="PROSITE" id="PS50280"/>
    </source>
</evidence>
<evidence type="ECO:0000313" key="3">
    <source>
        <dbReference type="EMBL" id="KAF2209665.1"/>
    </source>
</evidence>
<dbReference type="Pfam" id="PF00856">
    <property type="entry name" value="SET"/>
    <property type="match status" value="1"/>
</dbReference>
<dbReference type="PROSITE" id="PS50280">
    <property type="entry name" value="SET"/>
    <property type="match status" value="1"/>
</dbReference>
<dbReference type="AlphaFoldDB" id="A0A6A6F6S9"/>
<keyword evidence="4" id="KW-1185">Reference proteome</keyword>
<dbReference type="Proteomes" id="UP000799539">
    <property type="component" value="Unassembled WGS sequence"/>
</dbReference>
<dbReference type="Gene3D" id="2.170.270.10">
    <property type="entry name" value="SET domain"/>
    <property type="match status" value="1"/>
</dbReference>
<dbReference type="SMART" id="SM00317">
    <property type="entry name" value="SET"/>
    <property type="match status" value="1"/>
</dbReference>
<feature type="domain" description="SET" evidence="2">
    <location>
        <begin position="221"/>
        <end position="461"/>
    </location>
</feature>
<dbReference type="PANTHER" id="PTHR12197">
    <property type="entry name" value="HISTONE-LYSINE N-METHYLTRANSFERASE SMYD"/>
    <property type="match status" value="1"/>
</dbReference>
<evidence type="ECO:0000256" key="1">
    <source>
        <dbReference type="SAM" id="MobiDB-lite"/>
    </source>
</evidence>
<dbReference type="OrthoDB" id="438641at2759"/>
<dbReference type="InterPro" id="IPR050869">
    <property type="entry name" value="H3K4_H4K5_MeTrfase"/>
</dbReference>
<dbReference type="CDD" id="cd20071">
    <property type="entry name" value="SET_SMYD"/>
    <property type="match status" value="1"/>
</dbReference>
<evidence type="ECO:0000313" key="4">
    <source>
        <dbReference type="Proteomes" id="UP000799539"/>
    </source>
</evidence>
<name>A0A6A6F6S9_9PEZI</name>
<gene>
    <name evidence="3" type="ORF">CERZMDRAFT_86645</name>
</gene>
<dbReference type="GO" id="GO:0005634">
    <property type="term" value="C:nucleus"/>
    <property type="evidence" value="ECO:0007669"/>
    <property type="project" value="TreeGrafter"/>
</dbReference>
<organism evidence="3 4">
    <name type="scientific">Cercospora zeae-maydis SCOH1-5</name>
    <dbReference type="NCBI Taxonomy" id="717836"/>
    <lineage>
        <taxon>Eukaryota</taxon>
        <taxon>Fungi</taxon>
        <taxon>Dikarya</taxon>
        <taxon>Ascomycota</taxon>
        <taxon>Pezizomycotina</taxon>
        <taxon>Dothideomycetes</taxon>
        <taxon>Dothideomycetidae</taxon>
        <taxon>Mycosphaerellales</taxon>
        <taxon>Mycosphaerellaceae</taxon>
        <taxon>Cercospora</taxon>
    </lineage>
</organism>
<protein>
    <recommendedName>
        <fullName evidence="2">SET domain-containing protein</fullName>
    </recommendedName>
</protein>
<accession>A0A6A6F6S9</accession>
<dbReference type="InterPro" id="IPR046341">
    <property type="entry name" value="SET_dom_sf"/>
</dbReference>